<sequence length="190" mass="22454">MDMLDIVPERPQEENLMEQKLRHSFGWRRREDTLEDPIRGLIFEYIEGQNIDKAYITEAAAKSLRDQLNHLHSLDIGHGDLFPRNIMVSNDGRALLIDFSSAKIYPHIMFKLHEREIFEKWMRDEKRTLELVLFRLRRVSYLYLVTCYLFAHTRELKRHEGMIFSEAQTEEEAFGGTVSSWADGSYSVVE</sequence>
<dbReference type="PROSITE" id="PS50011">
    <property type="entry name" value="PROTEIN_KINASE_DOM"/>
    <property type="match status" value="1"/>
</dbReference>
<dbReference type="SUPFAM" id="SSF56112">
    <property type="entry name" value="Protein kinase-like (PK-like)"/>
    <property type="match status" value="1"/>
</dbReference>
<dbReference type="STRING" id="1447875.A0A2B7X9R1"/>
<dbReference type="InterPro" id="IPR052396">
    <property type="entry name" value="Meiotic_Drive_Suppr_Kinase"/>
</dbReference>
<organism evidence="2 3">
    <name type="scientific">Helicocarpus griseus UAMH5409</name>
    <dbReference type="NCBI Taxonomy" id="1447875"/>
    <lineage>
        <taxon>Eukaryota</taxon>
        <taxon>Fungi</taxon>
        <taxon>Dikarya</taxon>
        <taxon>Ascomycota</taxon>
        <taxon>Pezizomycotina</taxon>
        <taxon>Eurotiomycetes</taxon>
        <taxon>Eurotiomycetidae</taxon>
        <taxon>Onygenales</taxon>
        <taxon>Ajellomycetaceae</taxon>
        <taxon>Helicocarpus</taxon>
    </lineage>
</organism>
<dbReference type="InterPro" id="IPR011009">
    <property type="entry name" value="Kinase-like_dom_sf"/>
</dbReference>
<dbReference type="GO" id="GO:0005524">
    <property type="term" value="F:ATP binding"/>
    <property type="evidence" value="ECO:0007669"/>
    <property type="project" value="InterPro"/>
</dbReference>
<dbReference type="AlphaFoldDB" id="A0A2B7X9R1"/>
<dbReference type="PANTHER" id="PTHR37171">
    <property type="entry name" value="SERINE/THREONINE-PROTEIN KINASE YRZF-RELATED"/>
    <property type="match status" value="1"/>
</dbReference>
<gene>
    <name evidence="2" type="ORF">AJ79_06742</name>
</gene>
<accession>A0A2B7X9R1</accession>
<protein>
    <recommendedName>
        <fullName evidence="1">Protein kinase domain-containing protein</fullName>
    </recommendedName>
</protein>
<keyword evidence="3" id="KW-1185">Reference proteome</keyword>
<evidence type="ECO:0000313" key="3">
    <source>
        <dbReference type="Proteomes" id="UP000223968"/>
    </source>
</evidence>
<proteinExistence type="predicted"/>
<dbReference type="InterPro" id="IPR000719">
    <property type="entry name" value="Prot_kinase_dom"/>
</dbReference>
<dbReference type="Proteomes" id="UP000223968">
    <property type="component" value="Unassembled WGS sequence"/>
</dbReference>
<name>A0A2B7X9R1_9EURO</name>
<evidence type="ECO:0000313" key="2">
    <source>
        <dbReference type="EMBL" id="PGH05725.1"/>
    </source>
</evidence>
<dbReference type="Gene3D" id="1.10.510.10">
    <property type="entry name" value="Transferase(Phosphotransferase) domain 1"/>
    <property type="match status" value="1"/>
</dbReference>
<dbReference type="PANTHER" id="PTHR37171:SF1">
    <property type="entry name" value="SERINE_THREONINE-PROTEIN KINASE YRZF-RELATED"/>
    <property type="match status" value="1"/>
</dbReference>
<evidence type="ECO:0000259" key="1">
    <source>
        <dbReference type="PROSITE" id="PS50011"/>
    </source>
</evidence>
<feature type="domain" description="Protein kinase" evidence="1">
    <location>
        <begin position="1"/>
        <end position="190"/>
    </location>
</feature>
<comment type="caution">
    <text evidence="2">The sequence shown here is derived from an EMBL/GenBank/DDBJ whole genome shotgun (WGS) entry which is preliminary data.</text>
</comment>
<dbReference type="EMBL" id="PDNB01000123">
    <property type="protein sequence ID" value="PGH05725.1"/>
    <property type="molecule type" value="Genomic_DNA"/>
</dbReference>
<dbReference type="GO" id="GO:0004672">
    <property type="term" value="F:protein kinase activity"/>
    <property type="evidence" value="ECO:0007669"/>
    <property type="project" value="InterPro"/>
</dbReference>
<reference evidence="2 3" key="1">
    <citation type="submission" date="2017-10" db="EMBL/GenBank/DDBJ databases">
        <title>Comparative genomics in systemic dimorphic fungi from Ajellomycetaceae.</title>
        <authorList>
            <person name="Munoz J.F."/>
            <person name="Mcewen J.G."/>
            <person name="Clay O.K."/>
            <person name="Cuomo C.A."/>
        </authorList>
    </citation>
    <scope>NUCLEOTIDE SEQUENCE [LARGE SCALE GENOMIC DNA]</scope>
    <source>
        <strain evidence="2 3">UAMH5409</strain>
    </source>
</reference>
<dbReference type="OrthoDB" id="4177680at2759"/>